<evidence type="ECO:0000313" key="3">
    <source>
        <dbReference type="EMBL" id="KAG9392131.1"/>
    </source>
</evidence>
<dbReference type="EMBL" id="JAHDYR010000038">
    <property type="protein sequence ID" value="KAG9392131.1"/>
    <property type="molecule type" value="Genomic_DNA"/>
</dbReference>
<protein>
    <submittedName>
        <fullName evidence="3">Uncharacterized protein</fullName>
    </submittedName>
</protein>
<dbReference type="Proteomes" id="UP000717585">
    <property type="component" value="Unassembled WGS sequence"/>
</dbReference>
<comment type="caution">
    <text evidence="3">The sequence shown here is derived from an EMBL/GenBank/DDBJ whole genome shotgun (WGS) entry which is preliminary data.</text>
</comment>
<feature type="transmembrane region" description="Helical" evidence="2">
    <location>
        <begin position="174"/>
        <end position="191"/>
    </location>
</feature>
<sequence>MTNWAKAAQTLHLRFYNIKQHNNEVPSAAKNASKQASNQKLNGINLENPVIRAIQEKAFNKRVDTERSNTLEDRVKTSEFECRSTTDTNFSPSPLLSTAFGRLFEKFDEMDGVKGRPCETTYSFDTCETFRYLGEVDTTNPTLDREWIESDSSNRNTPEPDKRHGRKETDLQPIWFSVAVFIVMYMLMTIIPGRVTPYHRSNYTFDSIIDTRNVPKNSPPIDATIE</sequence>
<name>A0A8J6AR33_9EUKA</name>
<keyword evidence="2" id="KW-0812">Transmembrane</keyword>
<evidence type="ECO:0000256" key="2">
    <source>
        <dbReference type="SAM" id="Phobius"/>
    </source>
</evidence>
<feature type="compositionally biased region" description="Basic and acidic residues" evidence="1">
    <location>
        <begin position="158"/>
        <end position="167"/>
    </location>
</feature>
<gene>
    <name evidence="3" type="ORF">J8273_5110</name>
</gene>
<organism evidence="3 4">
    <name type="scientific">Carpediemonas membranifera</name>
    <dbReference type="NCBI Taxonomy" id="201153"/>
    <lineage>
        <taxon>Eukaryota</taxon>
        <taxon>Metamonada</taxon>
        <taxon>Carpediemonas-like organisms</taxon>
        <taxon>Carpediemonas</taxon>
    </lineage>
</organism>
<keyword evidence="4" id="KW-1185">Reference proteome</keyword>
<proteinExistence type="predicted"/>
<reference evidence="3" key="1">
    <citation type="submission" date="2021-05" db="EMBL/GenBank/DDBJ databases">
        <title>A free-living protist that lacks canonical eukaryotic 1 DNA replication and segregation systems.</title>
        <authorList>
            <person name="Salas-Leiva D.E."/>
            <person name="Tromer E.C."/>
            <person name="Curtis B.A."/>
            <person name="Jerlstrom-Hultqvist J."/>
            <person name="Kolisko M."/>
            <person name="Yi Z."/>
            <person name="Salas-Leiva J.S."/>
            <person name="Gallot-Lavallee L."/>
            <person name="Kops G.J.P.L."/>
            <person name="Archibald J.M."/>
            <person name="Simpson A.G.B."/>
            <person name="Roger A.J."/>
        </authorList>
    </citation>
    <scope>NUCLEOTIDE SEQUENCE</scope>
    <source>
        <strain evidence="3">BICM</strain>
    </source>
</reference>
<evidence type="ECO:0000256" key="1">
    <source>
        <dbReference type="SAM" id="MobiDB-lite"/>
    </source>
</evidence>
<feature type="region of interest" description="Disordered" evidence="1">
    <location>
        <begin position="143"/>
        <end position="167"/>
    </location>
</feature>
<evidence type="ECO:0000313" key="4">
    <source>
        <dbReference type="Proteomes" id="UP000717585"/>
    </source>
</evidence>
<keyword evidence="2" id="KW-1133">Transmembrane helix</keyword>
<dbReference type="AlphaFoldDB" id="A0A8J6AR33"/>
<accession>A0A8J6AR33</accession>
<keyword evidence="2" id="KW-0472">Membrane</keyword>